<sequence>MKLYFSIICLALVAFVGCKKTNKTNNAFLGGEIINATDNFIVLSMEDKVIDTIKLDKTNRFKYKVENLTPGFYTIKYGGEMQMVLLEPNDSIMLRVNTFEFDESLVFTGVGAKKNNYFINEFLQNEIEDKRIFKYCQLNSKAFSHRIDSIKTYKDNKLKRFQEKYNPSDLFNKIAQANIDYSYFSRKEVYPFIHYGKNKNDIIKSLPKDFYAYRKDIDYNNNFHKDYFIYNNFLKYNFNNLALERHINHCGAKEFNRKALCFNLDKLKLIDSIITIPTVKNKLLYMNTFNFLNKNDNTENNKAVLKSFLEKSTNEENKVAITALVKTLDKLKTGNTFPDITVLNVKNEENLINNLINRPTAIYFWSNKFYDHFKHSHNKVKELKDKYPEVDFIAINIDNKASKNWMYSLNKNSYPLEREFQLNDVKKDKDILAIHPMTKVFVLNKNQKIVHSNTNMFASNFEQQLLAIVSK</sequence>
<proteinExistence type="predicted"/>
<accession>A0ABP8CIG6</accession>
<dbReference type="Gene3D" id="3.40.30.10">
    <property type="entry name" value="Glutaredoxin"/>
    <property type="match status" value="1"/>
</dbReference>
<dbReference type="PROSITE" id="PS51352">
    <property type="entry name" value="THIOREDOXIN_2"/>
    <property type="match status" value="1"/>
</dbReference>
<dbReference type="InterPro" id="IPR013766">
    <property type="entry name" value="Thioredoxin_domain"/>
</dbReference>
<name>A0ABP8CIG6_9FLAO</name>
<dbReference type="InterPro" id="IPR036249">
    <property type="entry name" value="Thioredoxin-like_sf"/>
</dbReference>
<feature type="domain" description="Thioredoxin" evidence="1">
    <location>
        <begin position="331"/>
        <end position="471"/>
    </location>
</feature>
<evidence type="ECO:0000313" key="3">
    <source>
        <dbReference type="Proteomes" id="UP001501496"/>
    </source>
</evidence>
<dbReference type="SUPFAM" id="SSF52833">
    <property type="entry name" value="Thioredoxin-like"/>
    <property type="match status" value="1"/>
</dbReference>
<protein>
    <submittedName>
        <fullName evidence="2">Thioredoxin family protein</fullName>
    </submittedName>
</protein>
<dbReference type="RefSeq" id="WP_344789653.1">
    <property type="nucleotide sequence ID" value="NZ_BAABCA010000010.1"/>
</dbReference>
<gene>
    <name evidence="2" type="ORF">GCM10022291_34900</name>
</gene>
<evidence type="ECO:0000313" key="2">
    <source>
        <dbReference type="EMBL" id="GAA4239666.1"/>
    </source>
</evidence>
<organism evidence="2 3">
    <name type="scientific">Postechiella marina</name>
    <dbReference type="NCBI Taxonomy" id="943941"/>
    <lineage>
        <taxon>Bacteria</taxon>
        <taxon>Pseudomonadati</taxon>
        <taxon>Bacteroidota</taxon>
        <taxon>Flavobacteriia</taxon>
        <taxon>Flavobacteriales</taxon>
        <taxon>Flavobacteriaceae</taxon>
        <taxon>Postechiella</taxon>
    </lineage>
</organism>
<keyword evidence="3" id="KW-1185">Reference proteome</keyword>
<comment type="caution">
    <text evidence="2">The sequence shown here is derived from an EMBL/GenBank/DDBJ whole genome shotgun (WGS) entry which is preliminary data.</text>
</comment>
<evidence type="ECO:0000259" key="1">
    <source>
        <dbReference type="PROSITE" id="PS51352"/>
    </source>
</evidence>
<dbReference type="Proteomes" id="UP001501496">
    <property type="component" value="Unassembled WGS sequence"/>
</dbReference>
<dbReference type="PROSITE" id="PS51257">
    <property type="entry name" value="PROKAR_LIPOPROTEIN"/>
    <property type="match status" value="1"/>
</dbReference>
<reference evidence="3" key="1">
    <citation type="journal article" date="2019" name="Int. J. Syst. Evol. Microbiol.">
        <title>The Global Catalogue of Microorganisms (GCM) 10K type strain sequencing project: providing services to taxonomists for standard genome sequencing and annotation.</title>
        <authorList>
            <consortium name="The Broad Institute Genomics Platform"/>
            <consortium name="The Broad Institute Genome Sequencing Center for Infectious Disease"/>
            <person name="Wu L."/>
            <person name="Ma J."/>
        </authorList>
    </citation>
    <scope>NUCLEOTIDE SEQUENCE [LARGE SCALE GENOMIC DNA]</scope>
    <source>
        <strain evidence="3">JCM 17630</strain>
    </source>
</reference>
<dbReference type="EMBL" id="BAABCA010000010">
    <property type="protein sequence ID" value="GAA4239666.1"/>
    <property type="molecule type" value="Genomic_DNA"/>
</dbReference>